<comment type="caution">
    <text evidence="2">The sequence shown here is derived from an EMBL/GenBank/DDBJ whole genome shotgun (WGS) entry which is preliminary data.</text>
</comment>
<gene>
    <name evidence="2" type="ORF">A2785_01290</name>
</gene>
<keyword evidence="1" id="KW-1133">Transmembrane helix</keyword>
<reference evidence="2 3" key="1">
    <citation type="journal article" date="2016" name="Nat. Commun.">
        <title>Thousands of microbial genomes shed light on interconnected biogeochemical processes in an aquifer system.</title>
        <authorList>
            <person name="Anantharaman K."/>
            <person name="Brown C.T."/>
            <person name="Hug L.A."/>
            <person name="Sharon I."/>
            <person name="Castelle C.J."/>
            <person name="Probst A.J."/>
            <person name="Thomas B.C."/>
            <person name="Singh A."/>
            <person name="Wilkins M.J."/>
            <person name="Karaoz U."/>
            <person name="Brodie E.L."/>
            <person name="Williams K.H."/>
            <person name="Hubbard S.S."/>
            <person name="Banfield J.F."/>
        </authorList>
    </citation>
    <scope>NUCLEOTIDE SEQUENCE [LARGE SCALE GENOMIC DNA]</scope>
</reference>
<name>A0A1G1VLB6_9BACT</name>
<evidence type="ECO:0000256" key="1">
    <source>
        <dbReference type="SAM" id="Phobius"/>
    </source>
</evidence>
<organism evidence="2 3">
    <name type="scientific">Candidatus Chisholmbacteria bacterium RIFCSPHIGHO2_01_FULL_49_18</name>
    <dbReference type="NCBI Taxonomy" id="1797590"/>
    <lineage>
        <taxon>Bacteria</taxon>
        <taxon>Candidatus Chisholmiibacteriota</taxon>
    </lineage>
</organism>
<accession>A0A1G1VLB6</accession>
<sequence length="119" mass="13431">MTKYRIVGVVNFLLGFLEIIYPLILIFFTMPKMYELYAQFHAEVPSPVVSYLILTLVFILGIVNVFLGIKLFSKSAGRDSYFTFAIILIAASFLSYWIFSTATTLSSVIMPMSALTSDF</sequence>
<feature type="transmembrane region" description="Helical" evidence="1">
    <location>
        <begin position="48"/>
        <end position="69"/>
    </location>
</feature>
<keyword evidence="1" id="KW-0472">Membrane</keyword>
<evidence type="ECO:0000313" key="2">
    <source>
        <dbReference type="EMBL" id="OGY16208.1"/>
    </source>
</evidence>
<proteinExistence type="predicted"/>
<dbReference type="Proteomes" id="UP000179069">
    <property type="component" value="Unassembled WGS sequence"/>
</dbReference>
<feature type="transmembrane region" description="Helical" evidence="1">
    <location>
        <begin position="81"/>
        <end position="99"/>
    </location>
</feature>
<protein>
    <submittedName>
        <fullName evidence="2">Uncharacterized protein</fullName>
    </submittedName>
</protein>
<feature type="transmembrane region" description="Helical" evidence="1">
    <location>
        <begin position="7"/>
        <end position="28"/>
    </location>
</feature>
<dbReference type="AlphaFoldDB" id="A0A1G1VLB6"/>
<dbReference type="EMBL" id="MHCI01000018">
    <property type="protein sequence ID" value="OGY16208.1"/>
    <property type="molecule type" value="Genomic_DNA"/>
</dbReference>
<keyword evidence="1" id="KW-0812">Transmembrane</keyword>
<evidence type="ECO:0000313" key="3">
    <source>
        <dbReference type="Proteomes" id="UP000179069"/>
    </source>
</evidence>